<dbReference type="Proteomes" id="UP001239909">
    <property type="component" value="Unassembled WGS sequence"/>
</dbReference>
<evidence type="ECO:0000313" key="4">
    <source>
        <dbReference type="Proteomes" id="UP001239909"/>
    </source>
</evidence>
<name>A0ABQ6LRQ8_9RHOB</name>
<dbReference type="Gene3D" id="2.40.30.170">
    <property type="match status" value="1"/>
</dbReference>
<evidence type="ECO:0000256" key="1">
    <source>
        <dbReference type="SAM" id="Coils"/>
    </source>
</evidence>
<evidence type="ECO:0000259" key="2">
    <source>
        <dbReference type="Pfam" id="PF25967"/>
    </source>
</evidence>
<feature type="domain" description="Multidrug resistance protein MdtA-like C-terminal permuted SH3" evidence="2">
    <location>
        <begin position="389"/>
        <end position="432"/>
    </location>
</feature>
<keyword evidence="4" id="KW-1185">Reference proteome</keyword>
<dbReference type="Gene3D" id="2.40.50.100">
    <property type="match status" value="1"/>
</dbReference>
<dbReference type="RefSeq" id="WP_285672817.1">
    <property type="nucleotide sequence ID" value="NZ_BSYI01000027.1"/>
</dbReference>
<gene>
    <name evidence="3" type="ORF">LNKW23_31640</name>
</gene>
<dbReference type="Pfam" id="PF25967">
    <property type="entry name" value="RND-MFP_C"/>
    <property type="match status" value="1"/>
</dbReference>
<dbReference type="SUPFAM" id="SSF111369">
    <property type="entry name" value="HlyD-like secretion proteins"/>
    <property type="match status" value="1"/>
</dbReference>
<feature type="coiled-coil region" evidence="1">
    <location>
        <begin position="104"/>
        <end position="156"/>
    </location>
</feature>
<dbReference type="PANTHER" id="PTHR30469:SF33">
    <property type="entry name" value="SLR1207 PROTEIN"/>
    <property type="match status" value="1"/>
</dbReference>
<dbReference type="Gene3D" id="2.40.420.20">
    <property type="match status" value="1"/>
</dbReference>
<keyword evidence="1" id="KW-0175">Coiled coil</keyword>
<dbReference type="InterPro" id="IPR058627">
    <property type="entry name" value="MdtA-like_C"/>
</dbReference>
<sequence>MVRAAIRILSFAVPVALAVAVLMVVLGGRQPPQQAALAERARSVRVITVAPVDFVPGVTGYGSVAPVRTWDAVAQVPGRIAFVHPRLRVGAVLREGLEIIRIREEDYELAVQEARSNLDAAEAQLRELEVSAENAGRSLEIERRSMEIKRADLERQEGLVKRGVASQSTLDTVERDFLTQQVRVQELENAVRLFPAQIATQRTQIAVAEARLATARLELERTSIRMPFRGRISEIGVEATQFVASGTRLAAAGDISAAEIVAQVPQDQFARFVSLAVPGDFIPVFEDDGESESTGDPRAAMAALDWEATVTLQMEARDVRWPAQVMRTADAIDAGSRSVGVIVQVEGPYADLKPGTRPPLVKGMFVRVELRGRALEAQRVIPRGALHDGRVFVADAENRLRVREVAVRAVQGSDALIAAGLEFGERVVVSDLSPAIEGMLLDPVEAAGGGEPAE</sequence>
<dbReference type="PANTHER" id="PTHR30469">
    <property type="entry name" value="MULTIDRUG RESISTANCE PROTEIN MDTA"/>
    <property type="match status" value="1"/>
</dbReference>
<comment type="caution">
    <text evidence="3">The sequence shown here is derived from an EMBL/GenBank/DDBJ whole genome shotgun (WGS) entry which is preliminary data.</text>
</comment>
<evidence type="ECO:0000313" key="3">
    <source>
        <dbReference type="EMBL" id="GMG83950.1"/>
    </source>
</evidence>
<accession>A0ABQ6LRQ8</accession>
<reference evidence="3 4" key="1">
    <citation type="submission" date="2023-04" db="EMBL/GenBank/DDBJ databases">
        <title>Marinoamorphus aggregata gen. nov., sp. Nov., isolate from tissue of brittle star Ophioplocus japonicus.</title>
        <authorList>
            <person name="Kawano K."/>
            <person name="Sawayama S."/>
            <person name="Nakagawa S."/>
        </authorList>
    </citation>
    <scope>NUCLEOTIDE SEQUENCE [LARGE SCALE GENOMIC DNA]</scope>
    <source>
        <strain evidence="3 4">NKW23</strain>
    </source>
</reference>
<proteinExistence type="predicted"/>
<protein>
    <recommendedName>
        <fullName evidence="2">Multidrug resistance protein MdtA-like C-terminal permuted SH3 domain-containing protein</fullName>
    </recommendedName>
</protein>
<dbReference type="Gene3D" id="1.10.287.470">
    <property type="entry name" value="Helix hairpin bin"/>
    <property type="match status" value="1"/>
</dbReference>
<organism evidence="3 4">
    <name type="scientific">Paralimibaculum aggregatum</name>
    <dbReference type="NCBI Taxonomy" id="3036245"/>
    <lineage>
        <taxon>Bacteria</taxon>
        <taxon>Pseudomonadati</taxon>
        <taxon>Pseudomonadota</taxon>
        <taxon>Alphaproteobacteria</taxon>
        <taxon>Rhodobacterales</taxon>
        <taxon>Paracoccaceae</taxon>
        <taxon>Paralimibaculum</taxon>
    </lineage>
</organism>
<dbReference type="EMBL" id="BSYI01000027">
    <property type="protein sequence ID" value="GMG83950.1"/>
    <property type="molecule type" value="Genomic_DNA"/>
</dbReference>